<feature type="compositionally biased region" description="Low complexity" evidence="1">
    <location>
        <begin position="77"/>
        <end position="92"/>
    </location>
</feature>
<evidence type="ECO:0000313" key="2">
    <source>
        <dbReference type="EMBL" id="CAG7728977.1"/>
    </source>
</evidence>
<dbReference type="EMBL" id="CAJVCH010171485">
    <property type="protein sequence ID" value="CAG7728977.1"/>
    <property type="molecule type" value="Genomic_DNA"/>
</dbReference>
<feature type="region of interest" description="Disordered" evidence="1">
    <location>
        <begin position="32"/>
        <end position="125"/>
    </location>
</feature>
<proteinExistence type="predicted"/>
<comment type="caution">
    <text evidence="2">The sequence shown here is derived from an EMBL/GenBank/DDBJ whole genome shotgun (WGS) entry which is preliminary data.</text>
</comment>
<organism evidence="2 3">
    <name type="scientific">Allacma fusca</name>
    <dbReference type="NCBI Taxonomy" id="39272"/>
    <lineage>
        <taxon>Eukaryota</taxon>
        <taxon>Metazoa</taxon>
        <taxon>Ecdysozoa</taxon>
        <taxon>Arthropoda</taxon>
        <taxon>Hexapoda</taxon>
        <taxon>Collembola</taxon>
        <taxon>Symphypleona</taxon>
        <taxon>Sminthuridae</taxon>
        <taxon>Allacma</taxon>
    </lineage>
</organism>
<sequence length="125" mass="14196">MDSFDDPMDLEVLLGDLGSPISFISWEEEMEALLDNLPPESPPESLPESTPKSSSNSPHTPDREESFPNLTSNLSDHQVTTPTHHQQHNQSHSLVVPLMSLNLEETQPIDRTFKIPRSNRKKRER</sequence>
<keyword evidence="3" id="KW-1185">Reference proteome</keyword>
<protein>
    <submittedName>
        <fullName evidence="2">Uncharacterized protein</fullName>
    </submittedName>
</protein>
<dbReference type="AlphaFoldDB" id="A0A8J2K412"/>
<gene>
    <name evidence="2" type="ORF">AFUS01_LOCUS17719</name>
</gene>
<evidence type="ECO:0000256" key="1">
    <source>
        <dbReference type="SAM" id="MobiDB-lite"/>
    </source>
</evidence>
<feature type="compositionally biased region" description="Low complexity" evidence="1">
    <location>
        <begin position="46"/>
        <end position="58"/>
    </location>
</feature>
<reference evidence="2" key="1">
    <citation type="submission" date="2021-06" db="EMBL/GenBank/DDBJ databases">
        <authorList>
            <person name="Hodson N. C."/>
            <person name="Mongue J. A."/>
            <person name="Jaron S. K."/>
        </authorList>
    </citation>
    <scope>NUCLEOTIDE SEQUENCE</scope>
</reference>
<evidence type="ECO:0000313" key="3">
    <source>
        <dbReference type="Proteomes" id="UP000708208"/>
    </source>
</evidence>
<dbReference type="Proteomes" id="UP000708208">
    <property type="component" value="Unassembled WGS sequence"/>
</dbReference>
<name>A0A8J2K412_9HEXA</name>
<accession>A0A8J2K412</accession>